<feature type="region of interest" description="Disordered" evidence="1">
    <location>
        <begin position="51"/>
        <end position="70"/>
    </location>
</feature>
<reference evidence="3" key="1">
    <citation type="submission" date="2023-07" db="EMBL/GenBank/DDBJ databases">
        <title>30 novel species of actinomycetes from the DSMZ collection.</title>
        <authorList>
            <person name="Nouioui I."/>
        </authorList>
    </citation>
    <scope>NUCLEOTIDE SEQUENCE [LARGE SCALE GENOMIC DNA]</scope>
    <source>
        <strain evidence="3">DSM 41699</strain>
    </source>
</reference>
<dbReference type="RefSeq" id="WP_311691500.1">
    <property type="nucleotide sequence ID" value="NZ_JAVREY010000002.1"/>
</dbReference>
<dbReference type="EMBL" id="JAVREY010000002">
    <property type="protein sequence ID" value="MDT0461977.1"/>
    <property type="molecule type" value="Genomic_DNA"/>
</dbReference>
<proteinExistence type="predicted"/>
<gene>
    <name evidence="2" type="ORF">RM764_02975</name>
</gene>
<evidence type="ECO:0000256" key="1">
    <source>
        <dbReference type="SAM" id="MobiDB-lite"/>
    </source>
</evidence>
<accession>A0ABU2TM19</accession>
<comment type="caution">
    <text evidence="2">The sequence shown here is derived from an EMBL/GenBank/DDBJ whole genome shotgun (WGS) entry which is preliminary data.</text>
</comment>
<dbReference type="Proteomes" id="UP001183809">
    <property type="component" value="Unassembled WGS sequence"/>
</dbReference>
<name>A0ABU2TM19_9ACTN</name>
<evidence type="ECO:0000313" key="3">
    <source>
        <dbReference type="Proteomes" id="UP001183809"/>
    </source>
</evidence>
<protein>
    <submittedName>
        <fullName evidence="2">Uncharacterized protein</fullName>
    </submittedName>
</protein>
<feature type="compositionally biased region" description="Pro residues" evidence="1">
    <location>
        <begin position="59"/>
        <end position="70"/>
    </location>
</feature>
<evidence type="ECO:0000313" key="2">
    <source>
        <dbReference type="EMBL" id="MDT0461977.1"/>
    </source>
</evidence>
<sequence>MLPIPGPRRLVRALRSVGRTAVDGLIMLGAYHGAVPPAHLAALISKASRVRRGHRAPSRPAPAPLWAPPPDTLLTEAERRAWELLMERF</sequence>
<organism evidence="2 3">
    <name type="scientific">Streptomyces gibsoniae</name>
    <dbReference type="NCBI Taxonomy" id="3075529"/>
    <lineage>
        <taxon>Bacteria</taxon>
        <taxon>Bacillati</taxon>
        <taxon>Actinomycetota</taxon>
        <taxon>Actinomycetes</taxon>
        <taxon>Kitasatosporales</taxon>
        <taxon>Streptomycetaceae</taxon>
        <taxon>Streptomyces</taxon>
    </lineage>
</organism>
<keyword evidence="3" id="KW-1185">Reference proteome</keyword>